<evidence type="ECO:0000313" key="2">
    <source>
        <dbReference type="EMBL" id="AIQ63657.1"/>
    </source>
</evidence>
<feature type="domain" description="YbaK/aminoacyl-tRNA synthetase-associated" evidence="1">
    <location>
        <begin position="23"/>
        <end position="138"/>
    </location>
</feature>
<dbReference type="Proteomes" id="UP000029507">
    <property type="component" value="Chromosome"/>
</dbReference>
<dbReference type="PANTHER" id="PTHR30411">
    <property type="entry name" value="CYTOPLASMIC PROTEIN"/>
    <property type="match status" value="1"/>
</dbReference>
<reference evidence="2 3" key="1">
    <citation type="submission" date="2014-08" db="EMBL/GenBank/DDBJ databases">
        <title>Comparative genomics of the Paenibacillus odorifer group.</title>
        <authorList>
            <person name="den Bakker H.C."/>
            <person name="Tsai Y.-C."/>
            <person name="Martin N."/>
            <person name="Korlach J."/>
            <person name="Wiedmann M."/>
        </authorList>
    </citation>
    <scope>NUCLEOTIDE SEQUENCE [LARGE SCALE GENOMIC DNA]</scope>
    <source>
        <strain evidence="2 3">DSM 14472</strain>
    </source>
</reference>
<organism evidence="2 3">
    <name type="scientific">Paenibacillus stellifer</name>
    <dbReference type="NCBI Taxonomy" id="169760"/>
    <lineage>
        <taxon>Bacteria</taxon>
        <taxon>Bacillati</taxon>
        <taxon>Bacillota</taxon>
        <taxon>Bacilli</taxon>
        <taxon>Bacillales</taxon>
        <taxon>Paenibacillaceae</taxon>
        <taxon>Paenibacillus</taxon>
    </lineage>
</organism>
<dbReference type="OrthoDB" id="1099907at2"/>
<protein>
    <submittedName>
        <fullName evidence="2">Prolyl-tRNA synthetase</fullName>
    </submittedName>
</protein>
<evidence type="ECO:0000259" key="1">
    <source>
        <dbReference type="Pfam" id="PF04073"/>
    </source>
</evidence>
<dbReference type="Pfam" id="PF04073">
    <property type="entry name" value="tRNA_edit"/>
    <property type="match status" value="1"/>
</dbReference>
<dbReference type="InterPro" id="IPR007214">
    <property type="entry name" value="YbaK/aa-tRNA-synth-assoc-dom"/>
</dbReference>
<dbReference type="KEGG" id="pste:PSTEL_11770"/>
<dbReference type="EMBL" id="CP009286">
    <property type="protein sequence ID" value="AIQ63657.1"/>
    <property type="molecule type" value="Genomic_DNA"/>
</dbReference>
<dbReference type="AlphaFoldDB" id="A0A089LRW2"/>
<dbReference type="Gene3D" id="3.90.960.10">
    <property type="entry name" value="YbaK/aminoacyl-tRNA synthetase-associated domain"/>
    <property type="match status" value="1"/>
</dbReference>
<dbReference type="PANTHER" id="PTHR30411:SF1">
    <property type="entry name" value="CYTOPLASMIC PROTEIN"/>
    <property type="match status" value="1"/>
</dbReference>
<dbReference type="GO" id="GO:0004812">
    <property type="term" value="F:aminoacyl-tRNA ligase activity"/>
    <property type="evidence" value="ECO:0007669"/>
    <property type="project" value="UniProtKB-KW"/>
</dbReference>
<dbReference type="GO" id="GO:0002161">
    <property type="term" value="F:aminoacyl-tRNA deacylase activity"/>
    <property type="evidence" value="ECO:0007669"/>
    <property type="project" value="InterPro"/>
</dbReference>
<sequence length="147" mass="16135">MEELRNKLEEHEVEYELLTHEHTARTAQEGAAMLGIELGQTAPTLIVKTPEVYLALIVSGERGRVNLEEAAALIGAASLRMASPREVLEITGYEVGSVPFVLQLPCILDRKLLRHDYVYGGTGKAGTTLKLHPLALETLNEVIAYLD</sequence>
<keyword evidence="2" id="KW-0436">Ligase</keyword>
<name>A0A089LRW2_9BACL</name>
<dbReference type="HOGENOM" id="CLU_094875_0_2_9"/>
<keyword evidence="2" id="KW-0030">Aminoacyl-tRNA synthetase</keyword>
<dbReference type="STRING" id="169760.PSTEL_11770"/>
<accession>A0A089LRW2</accession>
<gene>
    <name evidence="2" type="ORF">PSTEL_11770</name>
</gene>
<dbReference type="SUPFAM" id="SSF55826">
    <property type="entry name" value="YbaK/ProRS associated domain"/>
    <property type="match status" value="1"/>
</dbReference>
<evidence type="ECO:0000313" key="3">
    <source>
        <dbReference type="Proteomes" id="UP000029507"/>
    </source>
</evidence>
<keyword evidence="3" id="KW-1185">Reference proteome</keyword>
<dbReference type="InterPro" id="IPR036754">
    <property type="entry name" value="YbaK/aa-tRNA-synt-asso_dom_sf"/>
</dbReference>
<proteinExistence type="predicted"/>